<dbReference type="RefSeq" id="XP_069205292.1">
    <property type="nucleotide sequence ID" value="XM_069357355.1"/>
</dbReference>
<dbReference type="InterPro" id="IPR036322">
    <property type="entry name" value="WD40_repeat_dom_sf"/>
</dbReference>
<sequence>MPAQPPRLGHIPGMYFDAERNRYFPLPAKPAPPPRAKQPACVPAKRGRGTAAPAIGARRIAHSLGARDGTGERCRAQHRLAAATLFGVAELCECHGESITSLQSFATGGMCVTTDHGKVIVARPDKQTAHSRSVCSQRLLGIHFNVARSTWLAVSNGNEPHIHGWRQDPLLPIGSIPDQSILDFPQRDIFGMSSFDDQTTLASANSLSTVHYGEALTMTSRKTASDPLSVYRSDPNTVYAGLRSSHVIVEDLRAAGRGHGSTLATMPAGKAVIGVQRLKDSAVPWGLLVSAMNHQLYIYDIRFAASPLRTLPGHTNLYHTNLALTTAPDDTVVFAGGSDHRLRAWSTLTGELLTPPAPRHRRNALAMDFRHLVEHVDIAPDLTLRVASAGDILRFAPHRPAATR</sequence>
<evidence type="ECO:0000256" key="2">
    <source>
        <dbReference type="ARBA" id="ARBA00022737"/>
    </source>
</evidence>
<evidence type="ECO:0000256" key="1">
    <source>
        <dbReference type="ARBA" id="ARBA00022574"/>
    </source>
</evidence>
<accession>A0ABR3PTA1</accession>
<dbReference type="EMBL" id="JBBXJM010000007">
    <property type="protein sequence ID" value="KAL1405348.1"/>
    <property type="molecule type" value="Genomic_DNA"/>
</dbReference>
<evidence type="ECO:0000256" key="3">
    <source>
        <dbReference type="SAM" id="MobiDB-lite"/>
    </source>
</evidence>
<dbReference type="PANTHER" id="PTHR44472:SF1">
    <property type="entry name" value="DDB1 AND CUL4 ASSOCIATED FACTOR 4"/>
    <property type="match status" value="1"/>
</dbReference>
<keyword evidence="1" id="KW-0853">WD repeat</keyword>
<evidence type="ECO:0000313" key="5">
    <source>
        <dbReference type="Proteomes" id="UP001565368"/>
    </source>
</evidence>
<dbReference type="InterPro" id="IPR015943">
    <property type="entry name" value="WD40/YVTN_repeat-like_dom_sf"/>
</dbReference>
<keyword evidence="2" id="KW-0677">Repeat</keyword>
<reference evidence="4 5" key="1">
    <citation type="submission" date="2023-08" db="EMBL/GenBank/DDBJ databases">
        <title>Annotated Genome Sequence of Vanrija albida AlHP1.</title>
        <authorList>
            <person name="Herzog R."/>
        </authorList>
    </citation>
    <scope>NUCLEOTIDE SEQUENCE [LARGE SCALE GENOMIC DNA]</scope>
    <source>
        <strain evidence="4 5">AlHP1</strain>
    </source>
</reference>
<feature type="compositionally biased region" description="Pro residues" evidence="3">
    <location>
        <begin position="27"/>
        <end position="36"/>
    </location>
</feature>
<dbReference type="GeneID" id="95990022"/>
<protein>
    <recommendedName>
        <fullName evidence="6">Anaphase-promoting complex subunit 4 WD40 domain-containing protein</fullName>
    </recommendedName>
</protein>
<keyword evidence="5" id="KW-1185">Reference proteome</keyword>
<dbReference type="Gene3D" id="2.130.10.10">
    <property type="entry name" value="YVTN repeat-like/Quinoprotein amine dehydrogenase"/>
    <property type="match status" value="1"/>
</dbReference>
<dbReference type="InterPro" id="IPR052254">
    <property type="entry name" value="CUL4-DDB1_E3_ligase_receptor"/>
</dbReference>
<proteinExistence type="predicted"/>
<dbReference type="Proteomes" id="UP001565368">
    <property type="component" value="Unassembled WGS sequence"/>
</dbReference>
<name>A0ABR3PTA1_9TREE</name>
<organism evidence="4 5">
    <name type="scientific">Vanrija albida</name>
    <dbReference type="NCBI Taxonomy" id="181172"/>
    <lineage>
        <taxon>Eukaryota</taxon>
        <taxon>Fungi</taxon>
        <taxon>Dikarya</taxon>
        <taxon>Basidiomycota</taxon>
        <taxon>Agaricomycotina</taxon>
        <taxon>Tremellomycetes</taxon>
        <taxon>Trichosporonales</taxon>
        <taxon>Trichosporonaceae</taxon>
        <taxon>Vanrija</taxon>
    </lineage>
</organism>
<evidence type="ECO:0008006" key="6">
    <source>
        <dbReference type="Google" id="ProtNLM"/>
    </source>
</evidence>
<dbReference type="PANTHER" id="PTHR44472">
    <property type="entry name" value="DDB1- AND CUL4-ASSOCIATED FACTOR 4-RELATED"/>
    <property type="match status" value="1"/>
</dbReference>
<gene>
    <name evidence="4" type="ORF">Q8F55_008979</name>
</gene>
<comment type="caution">
    <text evidence="4">The sequence shown here is derived from an EMBL/GenBank/DDBJ whole genome shotgun (WGS) entry which is preliminary data.</text>
</comment>
<evidence type="ECO:0000313" key="4">
    <source>
        <dbReference type="EMBL" id="KAL1405348.1"/>
    </source>
</evidence>
<feature type="region of interest" description="Disordered" evidence="3">
    <location>
        <begin position="27"/>
        <end position="47"/>
    </location>
</feature>
<dbReference type="SUPFAM" id="SSF50978">
    <property type="entry name" value="WD40 repeat-like"/>
    <property type="match status" value="1"/>
</dbReference>